<dbReference type="GO" id="GO:0006171">
    <property type="term" value="P:cAMP biosynthetic process"/>
    <property type="evidence" value="ECO:0007669"/>
    <property type="project" value="UniProtKB-KW"/>
</dbReference>
<evidence type="ECO:0000313" key="16">
    <source>
        <dbReference type="Proteomes" id="UP000249005"/>
    </source>
</evidence>
<reference evidence="15 16" key="1">
    <citation type="submission" date="2018-06" db="EMBL/GenBank/DDBJ databases">
        <authorList>
            <consortium name="Pathogen Informatics"/>
            <person name="Doyle S."/>
        </authorList>
    </citation>
    <scope>NUCLEOTIDE SEQUENCE [LARGE SCALE GENOMIC DNA]</scope>
    <source>
        <strain evidence="15 16">NCTC12151</strain>
    </source>
</reference>
<evidence type="ECO:0000256" key="2">
    <source>
        <dbReference type="ARBA" id="ARBA00004496"/>
    </source>
</evidence>
<dbReference type="GO" id="GO:0005737">
    <property type="term" value="C:cytoplasm"/>
    <property type="evidence" value="ECO:0007669"/>
    <property type="project" value="UniProtKB-SubCell"/>
</dbReference>
<evidence type="ECO:0000259" key="14">
    <source>
        <dbReference type="Pfam" id="PF12633"/>
    </source>
</evidence>
<dbReference type="GO" id="GO:0005524">
    <property type="term" value="F:ATP binding"/>
    <property type="evidence" value="ECO:0007669"/>
    <property type="project" value="UniProtKB-KW"/>
</dbReference>
<dbReference type="EC" id="4.6.1.1" evidence="4"/>
<evidence type="ECO:0000256" key="9">
    <source>
        <dbReference type="ARBA" id="ARBA00022998"/>
    </source>
</evidence>
<evidence type="ECO:0000256" key="5">
    <source>
        <dbReference type="ARBA" id="ARBA00021420"/>
    </source>
</evidence>
<keyword evidence="10" id="KW-0456">Lyase</keyword>
<organism evidence="15 16">
    <name type="scientific">Leminorella richardii</name>
    <dbReference type="NCBI Taxonomy" id="158841"/>
    <lineage>
        <taxon>Bacteria</taxon>
        <taxon>Pseudomonadati</taxon>
        <taxon>Pseudomonadota</taxon>
        <taxon>Gammaproteobacteria</taxon>
        <taxon>Enterobacterales</taxon>
        <taxon>Budviciaceae</taxon>
        <taxon>Leminorella</taxon>
    </lineage>
</organism>
<evidence type="ECO:0000313" key="15">
    <source>
        <dbReference type="EMBL" id="SQI44251.1"/>
    </source>
</evidence>
<protein>
    <recommendedName>
        <fullName evidence="5">Adenylate cyclase</fullName>
        <ecNumber evidence="4">4.6.1.1</ecNumber>
    </recommendedName>
    <alternativeName>
        <fullName evidence="11">ATP pyrophosphate-lyase</fullName>
    </alternativeName>
    <alternativeName>
        <fullName evidence="12">Adenylyl cyclase</fullName>
    </alternativeName>
</protein>
<dbReference type="EMBL" id="LS483470">
    <property type="protein sequence ID" value="SQI44251.1"/>
    <property type="molecule type" value="Genomic_DNA"/>
</dbReference>
<dbReference type="PIRSF" id="PIRSF001444">
    <property type="entry name" value="Adenylate_cycl"/>
    <property type="match status" value="1"/>
</dbReference>
<evidence type="ECO:0000256" key="1">
    <source>
        <dbReference type="ARBA" id="ARBA00001593"/>
    </source>
</evidence>
<dbReference type="Proteomes" id="UP000249005">
    <property type="component" value="Chromosome 1"/>
</dbReference>
<evidence type="ECO:0000256" key="10">
    <source>
        <dbReference type="ARBA" id="ARBA00023239"/>
    </source>
</evidence>
<comment type="subcellular location">
    <subcellularLocation>
        <location evidence="2">Cytoplasm</location>
    </subcellularLocation>
</comment>
<proteinExistence type="inferred from homology"/>
<keyword evidence="6" id="KW-0963">Cytoplasm</keyword>
<dbReference type="OrthoDB" id="5571448at2"/>
<dbReference type="InterPro" id="IPR024686">
    <property type="entry name" value="Adenylate_cyclase_1_CS"/>
</dbReference>
<dbReference type="AlphaFoldDB" id="A0A2X4UZL6"/>
<feature type="domain" description="Adenylate cyclase class-I N-terminal" evidence="14">
    <location>
        <begin position="5"/>
        <end position="200"/>
    </location>
</feature>
<dbReference type="InterPro" id="IPR024685">
    <property type="entry name" value="Adenylate_cyclase_1_N"/>
</dbReference>
<gene>
    <name evidence="15" type="ORF">NCTC12151_03569</name>
</gene>
<comment type="similarity">
    <text evidence="3 13">Belongs to the adenylyl cyclase class-1 family.</text>
</comment>
<evidence type="ECO:0000256" key="11">
    <source>
        <dbReference type="ARBA" id="ARBA00032597"/>
    </source>
</evidence>
<dbReference type="PANTHER" id="PTHR38760:SF1">
    <property type="entry name" value="ADENYLATE CYCLASE"/>
    <property type="match status" value="1"/>
</dbReference>
<dbReference type="Pfam" id="PF12633">
    <property type="entry name" value="Adenyl_cycl_N"/>
    <property type="match status" value="1"/>
</dbReference>
<keyword evidence="9" id="KW-0115">cAMP biosynthesis</keyword>
<dbReference type="KEGG" id="lri:NCTC12151_03569"/>
<accession>A0A2X4UZL6</accession>
<dbReference type="RefSeq" id="WP_111741819.1">
    <property type="nucleotide sequence ID" value="NZ_LR698987.1"/>
</dbReference>
<evidence type="ECO:0000256" key="7">
    <source>
        <dbReference type="ARBA" id="ARBA00022741"/>
    </source>
</evidence>
<evidence type="ECO:0000256" key="13">
    <source>
        <dbReference type="RuleBase" id="RU004184"/>
    </source>
</evidence>
<keyword evidence="8" id="KW-0067">ATP-binding</keyword>
<dbReference type="Pfam" id="PF01295">
    <property type="entry name" value="Adenylate_cycl"/>
    <property type="match status" value="1"/>
</dbReference>
<dbReference type="NCBIfam" id="NF006978">
    <property type="entry name" value="PRK09450.1-2"/>
    <property type="match status" value="1"/>
</dbReference>
<dbReference type="GO" id="GO:0004016">
    <property type="term" value="F:adenylate cyclase activity"/>
    <property type="evidence" value="ECO:0007669"/>
    <property type="project" value="UniProtKB-EC"/>
</dbReference>
<evidence type="ECO:0000256" key="8">
    <source>
        <dbReference type="ARBA" id="ARBA00022840"/>
    </source>
</evidence>
<dbReference type="PROSITE" id="PS01092">
    <property type="entry name" value="ADENYLATE_CYCLASE_1_1"/>
    <property type="match status" value="1"/>
</dbReference>
<evidence type="ECO:0000256" key="12">
    <source>
        <dbReference type="ARBA" id="ARBA00032637"/>
    </source>
</evidence>
<sequence>MHLNITVLKQRLDTLNQLRTERAMANMGSAFRQVYMLLPIFLHYHHPDMPGYQDGIVPNGICGYTPTDLQSQYLAEFCKTTDIPLSPSAGANLPITGIYSMGSTSSVGQSRYSDLDIWICHQSWLNGNERTILQAKCLLLEQWAASLGVEVNFFLIDENRFRQNLSGKLDAEDCGSTLHILLLDEFYRSAVRLAGKPLLWNIVPGDMEMNYEEYVSALFASGELRRDEWIDLGGLGALSAEEYFGASLWQLYKSIDSPYKAVLKTLLLEAYSWEYPQSQLLALEIKRRLHNGDLDSFSLDSYYMMLEKVTTYLIAIGDDVRLDLVRRCFYMKICEQLSIPAQDIPAQGNWRREVLNQLVREWGWSCEKLNVLDNRAHWKIERVREANNELLDALMQSYRNLIRFARRNNLSVSASPQDIGVLTRKLYAAFEALPGKVTLVNPQISPDLSEKALTFIQVSVDRANRAGWYLYNQSPTIDAIVGHQPLEYNRYLSKLVAWSYFNGLLTPDTDLHVKNGQCCDTDKLQAFVSDIAKHFPLRVPAPTPKALYSPCEIRHLALIVNLENDPTASLLQENTPSFDLGKLDVLSFGGQEQCLIGSVDLLYRNSWNEIRTLHFDSSQAVIEALKTILGKMHQDAEPPESVDVFCYSEHLRGLIQTRLQQLVSECISLRLSSTRQDSNRFKAIRVAGQTWGLFFERLSVSVQKLENAVEFYGAISNNKLNGVSVEPKSEHQHLPEIIDGFASEGIIQFFFEDTEKGFNIFILDELNRVEVYLNCQGCIDELVCDVSRFYASSHERFTYGSGSVNFNLPQFYQIVHEDGAEGESVIPFNSNSISPLSAPTVPLTKKDILLSNTF</sequence>
<keyword evidence="7" id="KW-0547">Nucleotide-binding</keyword>
<dbReference type="NCBIfam" id="NF006979">
    <property type="entry name" value="PRK09450.1-4"/>
    <property type="match status" value="1"/>
</dbReference>
<evidence type="ECO:0000256" key="4">
    <source>
        <dbReference type="ARBA" id="ARBA00012201"/>
    </source>
</evidence>
<keyword evidence="16" id="KW-1185">Reference proteome</keyword>
<evidence type="ECO:0000256" key="6">
    <source>
        <dbReference type="ARBA" id="ARBA00022490"/>
    </source>
</evidence>
<dbReference type="PANTHER" id="PTHR38760">
    <property type="entry name" value="ADENYLATE CYCLASE"/>
    <property type="match status" value="1"/>
</dbReference>
<dbReference type="InterPro" id="IPR000274">
    <property type="entry name" value="Adenylate_cyclase_1"/>
</dbReference>
<evidence type="ECO:0000256" key="3">
    <source>
        <dbReference type="ARBA" id="ARBA00007901"/>
    </source>
</evidence>
<name>A0A2X4UZL6_9GAMM</name>
<comment type="catalytic activity">
    <reaction evidence="1">
        <text>ATP = 3',5'-cyclic AMP + diphosphate</text>
        <dbReference type="Rhea" id="RHEA:15389"/>
        <dbReference type="ChEBI" id="CHEBI:30616"/>
        <dbReference type="ChEBI" id="CHEBI:33019"/>
        <dbReference type="ChEBI" id="CHEBI:58165"/>
        <dbReference type="EC" id="4.6.1.1"/>
    </reaction>
</comment>